<evidence type="ECO:0000313" key="5">
    <source>
        <dbReference type="EMBL" id="KAI5060021.1"/>
    </source>
</evidence>
<evidence type="ECO:0000256" key="2">
    <source>
        <dbReference type="ARBA" id="ARBA00023242"/>
    </source>
</evidence>
<dbReference type="InterPro" id="IPR045281">
    <property type="entry name" value="CONSTANS-like"/>
</dbReference>
<evidence type="ECO:0000313" key="6">
    <source>
        <dbReference type="Proteomes" id="UP000886520"/>
    </source>
</evidence>
<reference evidence="5" key="1">
    <citation type="submission" date="2021-01" db="EMBL/GenBank/DDBJ databases">
        <title>Adiantum capillus-veneris genome.</title>
        <authorList>
            <person name="Fang Y."/>
            <person name="Liao Q."/>
        </authorList>
    </citation>
    <scope>NUCLEOTIDE SEQUENCE</scope>
    <source>
        <strain evidence="5">H3</strain>
        <tissue evidence="5">Leaf</tissue>
    </source>
</reference>
<dbReference type="EMBL" id="JABFUD020000024">
    <property type="protein sequence ID" value="KAI5060021.1"/>
    <property type="molecule type" value="Genomic_DNA"/>
</dbReference>
<evidence type="ECO:0000256" key="3">
    <source>
        <dbReference type="PROSITE-ProRule" id="PRU00357"/>
    </source>
</evidence>
<keyword evidence="6" id="KW-1185">Reference proteome</keyword>
<dbReference type="GO" id="GO:0005634">
    <property type="term" value="C:nucleus"/>
    <property type="evidence" value="ECO:0007669"/>
    <property type="project" value="UniProtKB-SubCell"/>
</dbReference>
<protein>
    <recommendedName>
        <fullName evidence="4">CCT domain-containing protein</fullName>
    </recommendedName>
</protein>
<sequence length="523" mass="57409">MSAESDLLFPQADSLMLADFSNLSDYDEFSRDTFLLNEVDGFALLDDDLDCKGCLKPLLVSELNEFSSSLAGIKEEDEEEENAALSQDCTDMSKEGELQEKVPEVGIGSCSMHMDNLTNEADALLSSGDISSMSLDDAIDAQPTVRKSWHVSPFEHNTSIITDCLATPITLAQSISRLPLPAHGPDTHFQRPNDAGGIAKSGTTSQPCTPKRSSFQCSLITTSSNGMLAEKRASVTPSLFHISSPLSSPSSSVSTSEGSSVLKFCGHEENGSMHRSNTSRVMQPTTLTDPAATLTLRGDVYHRAIPHCMMQDGSGIATMHRSRSSHALGQLRFSGHLGTCPEDFSVSSVQMPSLEYQTSNNISDYQAACSLGLTESSPTTPMRRVCSTGDIQGLQLLYGDNNPSRFEHLASEENTGFKVGHYSLEERKLRLNRYRQKRNERNFSKKIKYACRKTLADSRPRIRGRFARTLDDSGEPLLKDNGASYDDEYEEANTPNLYCNGAHNRVVSFWNATGMNATIQHRH</sequence>
<feature type="domain" description="CCT" evidence="4">
    <location>
        <begin position="427"/>
        <end position="469"/>
    </location>
</feature>
<dbReference type="PANTHER" id="PTHR31319">
    <property type="entry name" value="ZINC FINGER PROTEIN CONSTANS-LIKE 4"/>
    <property type="match status" value="1"/>
</dbReference>
<dbReference type="OrthoDB" id="153872at2759"/>
<evidence type="ECO:0000256" key="1">
    <source>
        <dbReference type="ARBA" id="ARBA00004123"/>
    </source>
</evidence>
<dbReference type="Pfam" id="PF06203">
    <property type="entry name" value="CCT"/>
    <property type="match status" value="1"/>
</dbReference>
<dbReference type="AlphaFoldDB" id="A0A9D4U1R5"/>
<organism evidence="5 6">
    <name type="scientific">Adiantum capillus-veneris</name>
    <name type="common">Maidenhair fern</name>
    <dbReference type="NCBI Taxonomy" id="13818"/>
    <lineage>
        <taxon>Eukaryota</taxon>
        <taxon>Viridiplantae</taxon>
        <taxon>Streptophyta</taxon>
        <taxon>Embryophyta</taxon>
        <taxon>Tracheophyta</taxon>
        <taxon>Polypodiopsida</taxon>
        <taxon>Polypodiidae</taxon>
        <taxon>Polypodiales</taxon>
        <taxon>Pteridineae</taxon>
        <taxon>Pteridaceae</taxon>
        <taxon>Vittarioideae</taxon>
        <taxon>Adiantum</taxon>
    </lineage>
</organism>
<name>A0A9D4U1R5_ADICA</name>
<dbReference type="GO" id="GO:0003700">
    <property type="term" value="F:DNA-binding transcription factor activity"/>
    <property type="evidence" value="ECO:0007669"/>
    <property type="project" value="TreeGrafter"/>
</dbReference>
<dbReference type="PROSITE" id="PS51017">
    <property type="entry name" value="CCT"/>
    <property type="match status" value="1"/>
</dbReference>
<keyword evidence="2 3" id="KW-0539">Nucleus</keyword>
<evidence type="ECO:0000259" key="4">
    <source>
        <dbReference type="PROSITE" id="PS51017"/>
    </source>
</evidence>
<dbReference type="InterPro" id="IPR010402">
    <property type="entry name" value="CCT_domain"/>
</dbReference>
<accession>A0A9D4U1R5</accession>
<proteinExistence type="predicted"/>
<dbReference type="PANTHER" id="PTHR31319:SF114">
    <property type="entry name" value="OS12G0262400 PROTEIN"/>
    <property type="match status" value="1"/>
</dbReference>
<comment type="subcellular location">
    <subcellularLocation>
        <location evidence="1 3">Nucleus</location>
    </subcellularLocation>
</comment>
<dbReference type="Proteomes" id="UP000886520">
    <property type="component" value="Chromosome 24"/>
</dbReference>
<comment type="caution">
    <text evidence="5">The sequence shown here is derived from an EMBL/GenBank/DDBJ whole genome shotgun (WGS) entry which is preliminary data.</text>
</comment>
<gene>
    <name evidence="5" type="ORF">GOP47_0024441</name>
</gene>